<evidence type="ECO:0000256" key="2">
    <source>
        <dbReference type="SAM" id="Phobius"/>
    </source>
</evidence>
<protein>
    <submittedName>
        <fullName evidence="3">Uncharacterized protein LOC114348192</fullName>
    </submittedName>
</protein>
<feature type="region of interest" description="Disordered" evidence="1">
    <location>
        <begin position="355"/>
        <end position="397"/>
    </location>
</feature>
<reference evidence="3" key="1">
    <citation type="submission" date="2025-08" db="UniProtKB">
        <authorList>
            <consortium name="RefSeq"/>
        </authorList>
    </citation>
    <scope>IDENTIFICATION</scope>
    <source>
        <tissue evidence="3">Whole insect</tissue>
    </source>
</reference>
<name>A0A6P7HAB5_DIAVI</name>
<dbReference type="InterPro" id="IPR022048">
    <property type="entry name" value="Envelope_fusion-like"/>
</dbReference>
<proteinExistence type="predicted"/>
<organism evidence="3">
    <name type="scientific">Diabrotica virgifera virgifera</name>
    <name type="common">western corn rootworm</name>
    <dbReference type="NCBI Taxonomy" id="50390"/>
    <lineage>
        <taxon>Eukaryota</taxon>
        <taxon>Metazoa</taxon>
        <taxon>Ecdysozoa</taxon>
        <taxon>Arthropoda</taxon>
        <taxon>Hexapoda</taxon>
        <taxon>Insecta</taxon>
        <taxon>Pterygota</taxon>
        <taxon>Neoptera</taxon>
        <taxon>Endopterygota</taxon>
        <taxon>Coleoptera</taxon>
        <taxon>Polyphaga</taxon>
        <taxon>Cucujiformia</taxon>
        <taxon>Chrysomeloidea</taxon>
        <taxon>Chrysomelidae</taxon>
        <taxon>Galerucinae</taxon>
        <taxon>Diabroticina</taxon>
        <taxon>Diabroticites</taxon>
        <taxon>Diabrotica</taxon>
    </lineage>
</organism>
<accession>A0A6P7HAB5</accession>
<evidence type="ECO:0000313" key="3">
    <source>
        <dbReference type="RefSeq" id="XP_028154608.1"/>
    </source>
</evidence>
<dbReference type="InParanoid" id="A0A6P7HAB5"/>
<keyword evidence="2" id="KW-1133">Transmembrane helix</keyword>
<dbReference type="RefSeq" id="XP_028154608.1">
    <property type="nucleotide sequence ID" value="XM_028298807.1"/>
</dbReference>
<gene>
    <name evidence="3" type="primary">LOC114348192</name>
</gene>
<dbReference type="AlphaFoldDB" id="A0A6P7HAB5"/>
<evidence type="ECO:0000256" key="1">
    <source>
        <dbReference type="SAM" id="MobiDB-lite"/>
    </source>
</evidence>
<keyword evidence="2" id="KW-0472">Membrane</keyword>
<feature type="transmembrane region" description="Helical" evidence="2">
    <location>
        <begin position="321"/>
        <end position="342"/>
    </location>
</feature>
<dbReference type="Pfam" id="PF12259">
    <property type="entry name" value="Baculo_F"/>
    <property type="match status" value="1"/>
</dbReference>
<keyword evidence="2" id="KW-0812">Transmembrane</keyword>
<sequence>MESCIFLENYLNDILNATTFSRLQILHSSIISPNDLLDSLKIISQSLQNNVLPLPICTSNIAQYIDIIKLQAYQLDSKIVFVLEIPLVDPEIYTLYHLYSIPILDNQTGLFHTLSTIHKYIARDDDSISYVLPPNTEECKSISPNQKMCTDILPYPIDSDTICEAQLLKPVSVLPKTCQMSTFLAQDYNVQEIDRNLWLITVSDPLPITIKCARKDISTQTIRVNTILRLLPECTAFIGSTRVHARDQIDKYPNITYRSHPVIVSYRCCDHFEGRNQIPNLKPLKLNKINTDDLNIAQHKLDQYSEELDRIMNQPFIEEHLPWFTILSLSLIIILVFAYIFCKCRRKRFPRLAMKYPQDSSPPPSPHRSSSIKQKLKGLTFKRRPDEAQKMKKYQKP</sequence>